<feature type="compositionally biased region" description="Basic and acidic residues" evidence="1">
    <location>
        <begin position="219"/>
        <end position="233"/>
    </location>
</feature>
<feature type="compositionally biased region" description="Low complexity" evidence="1">
    <location>
        <begin position="426"/>
        <end position="438"/>
    </location>
</feature>
<comment type="caution">
    <text evidence="3">The sequence shown here is derived from an EMBL/GenBank/DDBJ whole genome shotgun (WGS) entry which is preliminary data.</text>
</comment>
<keyword evidence="2" id="KW-0812">Transmembrane</keyword>
<keyword evidence="4" id="KW-1185">Reference proteome</keyword>
<name>A0ABR3SPF5_9PEZI</name>
<evidence type="ECO:0000256" key="1">
    <source>
        <dbReference type="SAM" id="MobiDB-lite"/>
    </source>
</evidence>
<dbReference type="InterPro" id="IPR014756">
    <property type="entry name" value="Ig_E-set"/>
</dbReference>
<evidence type="ECO:0000256" key="2">
    <source>
        <dbReference type="SAM" id="Phobius"/>
    </source>
</evidence>
<gene>
    <name evidence="3" type="ORF">SLS56_006926</name>
</gene>
<dbReference type="Gene3D" id="2.60.40.10">
    <property type="entry name" value="Immunoglobulins"/>
    <property type="match status" value="1"/>
</dbReference>
<evidence type="ECO:0000313" key="4">
    <source>
        <dbReference type="Proteomes" id="UP001521116"/>
    </source>
</evidence>
<dbReference type="SUPFAM" id="SSF81296">
    <property type="entry name" value="E set domains"/>
    <property type="match status" value="1"/>
</dbReference>
<evidence type="ECO:0008006" key="5">
    <source>
        <dbReference type="Google" id="ProtNLM"/>
    </source>
</evidence>
<dbReference type="EMBL" id="JAJVDC020000084">
    <property type="protein sequence ID" value="KAL1626342.1"/>
    <property type="molecule type" value="Genomic_DNA"/>
</dbReference>
<reference evidence="3 4" key="1">
    <citation type="submission" date="2024-02" db="EMBL/GenBank/DDBJ databases">
        <title>De novo assembly and annotation of 12 fungi associated with fruit tree decline syndrome in Ontario, Canada.</title>
        <authorList>
            <person name="Sulman M."/>
            <person name="Ellouze W."/>
            <person name="Ilyukhin E."/>
        </authorList>
    </citation>
    <scope>NUCLEOTIDE SEQUENCE [LARGE SCALE GENOMIC DNA]</scope>
    <source>
        <strain evidence="3 4">M1-105</strain>
    </source>
</reference>
<dbReference type="CDD" id="cd02859">
    <property type="entry name" value="E_set_AMPKbeta_like_N"/>
    <property type="match status" value="1"/>
</dbReference>
<feature type="compositionally biased region" description="Basic and acidic residues" evidence="1">
    <location>
        <begin position="262"/>
        <end position="276"/>
    </location>
</feature>
<feature type="transmembrane region" description="Helical" evidence="2">
    <location>
        <begin position="600"/>
        <end position="621"/>
    </location>
</feature>
<accession>A0ABR3SPF5</accession>
<feature type="region of interest" description="Disordered" evidence="1">
    <location>
        <begin position="135"/>
        <end position="580"/>
    </location>
</feature>
<protein>
    <recommendedName>
        <fullName evidence="5">AMP-activated protein kinase glycogen-binding domain-containing protein</fullName>
    </recommendedName>
</protein>
<feature type="compositionally biased region" description="Basic and acidic residues" evidence="1">
    <location>
        <begin position="514"/>
        <end position="530"/>
    </location>
</feature>
<keyword evidence="2" id="KW-1133">Transmembrane helix</keyword>
<dbReference type="InterPro" id="IPR013783">
    <property type="entry name" value="Ig-like_fold"/>
</dbReference>
<feature type="compositionally biased region" description="Polar residues" evidence="1">
    <location>
        <begin position="463"/>
        <end position="477"/>
    </location>
</feature>
<organism evidence="3 4">
    <name type="scientific">Neofusicoccum ribis</name>
    <dbReference type="NCBI Taxonomy" id="45134"/>
    <lineage>
        <taxon>Eukaryota</taxon>
        <taxon>Fungi</taxon>
        <taxon>Dikarya</taxon>
        <taxon>Ascomycota</taxon>
        <taxon>Pezizomycotina</taxon>
        <taxon>Dothideomycetes</taxon>
        <taxon>Dothideomycetes incertae sedis</taxon>
        <taxon>Botryosphaeriales</taxon>
        <taxon>Botryosphaeriaceae</taxon>
        <taxon>Neofusicoccum</taxon>
    </lineage>
</organism>
<feature type="compositionally biased region" description="Basic and acidic residues" evidence="1">
    <location>
        <begin position="494"/>
        <end position="506"/>
    </location>
</feature>
<proteinExistence type="predicted"/>
<evidence type="ECO:0000313" key="3">
    <source>
        <dbReference type="EMBL" id="KAL1626342.1"/>
    </source>
</evidence>
<dbReference type="Proteomes" id="UP001521116">
    <property type="component" value="Unassembled WGS sequence"/>
</dbReference>
<sequence>MDLSRPKVPVTITFSVPGTHPPVYVASSLTNPSWQPVEMDLKDERTASGDLVFEKKFDAVESGEYQYKFRLGHGDWWVCDEGAPIVCDDAGNRNNLLTVKPLLSPTLERDEASSMKRPSSDSEVAAEDLHTNGMLQDAEGSTSPHDPAQGPIPITVMDKAPDADQPVYGGKESTSLEEDSAARTADAEPDAEYETAEATSSHAEFETHNHVPVPAVIIEKTDGSPVHGDDLGDHATQGQKDAHEKRAADAEPDEVIITGDVEEPKELSTLHIDTLDSKSQAVPAESAPSDDHSPLLPHEAFGNVEDEAPLLPHEKAAAVSSEGSESDEDAIASTDFETVEYDGDTPLFRHESISLPRPDSPPRSPSQTRSKSHTSLKDMMDEEDVNDPSLEPFPTRRDTIYEHIQALENRMEEDKTVPDGPEESSPRQSKSRSSSAESLPPPSPLHSIREDEAEEEEGDALPTPSTSESTEAVTEQSIPAVPVANVPTPPLTPKNDEPATRLDRADSVVTVTAERPKDSKDQPHDTDGTRDVSAPADPDISEPQQTRPETSEPHPAQPKPSSASMHEIGRPSSSHSVKITPDSRHSSFLIKFWNNLFGSWLAPVVRVLALAVTAAIVAYSYQTTLQAEAPSVANE</sequence>
<keyword evidence="2" id="KW-0472">Membrane</keyword>
<feature type="compositionally biased region" description="Basic and acidic residues" evidence="1">
    <location>
        <begin position="240"/>
        <end position="249"/>
    </location>
</feature>